<dbReference type="InParanoid" id="A0A067PVV1"/>
<reference evidence="3" key="1">
    <citation type="journal article" date="2014" name="Proc. Natl. Acad. Sci. U.S.A.">
        <title>Extensive sampling of basidiomycete genomes demonstrates inadequacy of the white-rot/brown-rot paradigm for wood decay fungi.</title>
        <authorList>
            <person name="Riley R."/>
            <person name="Salamov A.A."/>
            <person name="Brown D.W."/>
            <person name="Nagy L.G."/>
            <person name="Floudas D."/>
            <person name="Held B.W."/>
            <person name="Levasseur A."/>
            <person name="Lombard V."/>
            <person name="Morin E."/>
            <person name="Otillar R."/>
            <person name="Lindquist E.A."/>
            <person name="Sun H."/>
            <person name="LaButti K.M."/>
            <person name="Schmutz J."/>
            <person name="Jabbour D."/>
            <person name="Luo H."/>
            <person name="Baker S.E."/>
            <person name="Pisabarro A.G."/>
            <person name="Walton J.D."/>
            <person name="Blanchette R.A."/>
            <person name="Henrissat B."/>
            <person name="Martin F."/>
            <person name="Cullen D."/>
            <person name="Hibbett D.S."/>
            <person name="Grigoriev I.V."/>
        </authorList>
    </citation>
    <scope>NUCLEOTIDE SEQUENCE [LARGE SCALE GENOMIC DNA]</scope>
    <source>
        <strain evidence="3">MUCL 33604</strain>
    </source>
</reference>
<feature type="region of interest" description="Disordered" evidence="1">
    <location>
        <begin position="259"/>
        <end position="330"/>
    </location>
</feature>
<feature type="region of interest" description="Disordered" evidence="1">
    <location>
        <begin position="356"/>
        <end position="383"/>
    </location>
</feature>
<feature type="compositionally biased region" description="Polar residues" evidence="1">
    <location>
        <begin position="356"/>
        <end position="382"/>
    </location>
</feature>
<proteinExistence type="predicted"/>
<accession>A0A067PVV1</accession>
<feature type="compositionally biased region" description="Polar residues" evidence="1">
    <location>
        <begin position="277"/>
        <end position="305"/>
    </location>
</feature>
<evidence type="ECO:0000256" key="1">
    <source>
        <dbReference type="SAM" id="MobiDB-lite"/>
    </source>
</evidence>
<organism evidence="2 3">
    <name type="scientific">Jaapia argillacea MUCL 33604</name>
    <dbReference type="NCBI Taxonomy" id="933084"/>
    <lineage>
        <taxon>Eukaryota</taxon>
        <taxon>Fungi</taxon>
        <taxon>Dikarya</taxon>
        <taxon>Basidiomycota</taxon>
        <taxon>Agaricomycotina</taxon>
        <taxon>Agaricomycetes</taxon>
        <taxon>Agaricomycetidae</taxon>
        <taxon>Jaapiales</taxon>
        <taxon>Jaapiaceae</taxon>
        <taxon>Jaapia</taxon>
    </lineage>
</organism>
<feature type="region of interest" description="Disordered" evidence="1">
    <location>
        <begin position="39"/>
        <end position="84"/>
    </location>
</feature>
<dbReference type="AlphaFoldDB" id="A0A067PVV1"/>
<evidence type="ECO:0000313" key="2">
    <source>
        <dbReference type="EMBL" id="KDQ55412.1"/>
    </source>
</evidence>
<dbReference type="EMBL" id="KL197725">
    <property type="protein sequence ID" value="KDQ55412.1"/>
    <property type="molecule type" value="Genomic_DNA"/>
</dbReference>
<keyword evidence="3" id="KW-1185">Reference proteome</keyword>
<feature type="compositionally biased region" description="Polar residues" evidence="1">
    <location>
        <begin position="46"/>
        <end position="64"/>
    </location>
</feature>
<feature type="compositionally biased region" description="Polar residues" evidence="1">
    <location>
        <begin position="189"/>
        <end position="204"/>
    </location>
</feature>
<feature type="region of interest" description="Disordered" evidence="1">
    <location>
        <begin position="189"/>
        <end position="222"/>
    </location>
</feature>
<feature type="compositionally biased region" description="Acidic residues" evidence="1">
    <location>
        <begin position="259"/>
        <end position="271"/>
    </location>
</feature>
<name>A0A067PVV1_9AGAM</name>
<gene>
    <name evidence="2" type="ORF">JAAARDRAFT_59924</name>
</gene>
<dbReference type="HOGENOM" id="CLU_510957_0_0_1"/>
<dbReference type="Proteomes" id="UP000027265">
    <property type="component" value="Unassembled WGS sequence"/>
</dbReference>
<evidence type="ECO:0000313" key="3">
    <source>
        <dbReference type="Proteomes" id="UP000027265"/>
    </source>
</evidence>
<dbReference type="OrthoDB" id="3061698at2759"/>
<sequence length="533" mass="58161">MIQNEKLKSSKLKKYKVSFPFTPVRRLLAFVRGPSSKALGKRSRSRAITNNSTSSVGGNQSNYSPHLELSKGCPNHSPDDSYPPPMSVALQHFYLSPNHTTDLSSPPPTQQETSGDGIIVTTLPRPPFCCHAHLCALPLTDLVKIAEALNEKLPEGLRIEFGGGRDVREGIEKVVGLKREVPGAPMISRSISLNAGRNRSQSQLDAPGAGSGISEGPLSPLASKSRAKGLFTSLSMGLGLGAQRVGLGLDMGMVEEAEEDTEGLGMNDDEEEGRHVQTMQRTTGDGSVSSRPFQPSSWRVSNNQPKKPLLVRSQSDRLGQGRGKHDNKFIFDPTFISSAPRYQPRRDRDLHQVDMVQTSTPKRSRAYTTSSAPPHLPTSPSIQPKIRLTQVTYQPGEDFPRLSAVLAARAQGRPWMPGPEDIERIGRENLILPGDHDGEREKRKARAWEIDQGKKGGSPVLARDYGYEGGRLGGFSKTIRDGQEEPTMVRAGLNETLVSFGVDAISFAKDLVVGGKRVESCLENEGETDIHMY</sequence>
<protein>
    <submittedName>
        <fullName evidence="2">Uncharacterized protein</fullName>
    </submittedName>
</protein>